<dbReference type="HOGENOM" id="CLU_1533362_0_0_1"/>
<accession>B2WKP5</accession>
<reference evidence="2" key="1">
    <citation type="journal article" date="2013" name="G3 (Bethesda)">
        <title>Comparative genomics of a plant-pathogenic fungus, Pyrenophora tritici-repentis, reveals transduplication and the impact of repeat elements on pathogenicity and population divergence.</title>
        <authorList>
            <person name="Manning V.A."/>
            <person name="Pandelova I."/>
            <person name="Dhillon B."/>
            <person name="Wilhelm L.J."/>
            <person name="Goodwin S.B."/>
            <person name="Berlin A.M."/>
            <person name="Figueroa M."/>
            <person name="Freitag M."/>
            <person name="Hane J.K."/>
            <person name="Henrissat B."/>
            <person name="Holman W.H."/>
            <person name="Kodira C.D."/>
            <person name="Martin J."/>
            <person name="Oliver R.P."/>
            <person name="Robbertse B."/>
            <person name="Schackwitz W."/>
            <person name="Schwartz D.C."/>
            <person name="Spatafora J.W."/>
            <person name="Turgeon B.G."/>
            <person name="Yandava C."/>
            <person name="Young S."/>
            <person name="Zhou S."/>
            <person name="Zeng Q."/>
            <person name="Grigoriev I.V."/>
            <person name="Ma L.-J."/>
            <person name="Ciuffetti L.M."/>
        </authorList>
    </citation>
    <scope>NUCLEOTIDE SEQUENCE [LARGE SCALE GENOMIC DNA]</scope>
    <source>
        <strain evidence="2">Pt-1C-BFP</strain>
    </source>
</reference>
<dbReference type="Proteomes" id="UP000001471">
    <property type="component" value="Unassembled WGS sequence"/>
</dbReference>
<dbReference type="InParanoid" id="B2WKP5"/>
<name>B2WKP5_PYRTR</name>
<evidence type="ECO:0000313" key="2">
    <source>
        <dbReference type="Proteomes" id="UP000001471"/>
    </source>
</evidence>
<organism evidence="1 2">
    <name type="scientific">Pyrenophora tritici-repentis (strain Pt-1C-BFP)</name>
    <name type="common">Wheat tan spot fungus</name>
    <name type="synonym">Drechslera tritici-repentis</name>
    <dbReference type="NCBI Taxonomy" id="426418"/>
    <lineage>
        <taxon>Eukaryota</taxon>
        <taxon>Fungi</taxon>
        <taxon>Dikarya</taxon>
        <taxon>Ascomycota</taxon>
        <taxon>Pezizomycotina</taxon>
        <taxon>Dothideomycetes</taxon>
        <taxon>Pleosporomycetidae</taxon>
        <taxon>Pleosporales</taxon>
        <taxon>Pleosporineae</taxon>
        <taxon>Pleosporaceae</taxon>
        <taxon>Pyrenophora</taxon>
    </lineage>
</organism>
<protein>
    <submittedName>
        <fullName evidence="1">Uncharacterized protein</fullName>
    </submittedName>
</protein>
<dbReference type="AlphaFoldDB" id="B2WKP5"/>
<proteinExistence type="predicted"/>
<dbReference type="EMBL" id="DS231628">
    <property type="protein sequence ID" value="EDU43605.1"/>
    <property type="molecule type" value="Genomic_DNA"/>
</dbReference>
<sequence>MVARQTLRMRREKAGAFSNNSSCADIASKCWLVPPESLALNKHSTTKHISNALATRSTGSTQPLLPRVFCLVISSPTSFPTRHGTPTAAIGLAMTLRSLKPRASNHCRRSTLRLNAMIAGGARHGIRVLRKNQTVPIHAEADARRLTMYCCMRPWRNERNRCAKAASDHKICVLL</sequence>
<evidence type="ECO:0000313" key="1">
    <source>
        <dbReference type="EMBL" id="EDU43605.1"/>
    </source>
</evidence>
<gene>
    <name evidence="1" type="ORF">PTRG_10555</name>
</gene>